<organism evidence="2 3">
    <name type="scientific">Pseudomicrostroma glucosiphilum</name>
    <dbReference type="NCBI Taxonomy" id="1684307"/>
    <lineage>
        <taxon>Eukaryota</taxon>
        <taxon>Fungi</taxon>
        <taxon>Dikarya</taxon>
        <taxon>Basidiomycota</taxon>
        <taxon>Ustilaginomycotina</taxon>
        <taxon>Exobasidiomycetes</taxon>
        <taxon>Microstromatales</taxon>
        <taxon>Microstromatales incertae sedis</taxon>
        <taxon>Pseudomicrostroma</taxon>
    </lineage>
</organism>
<protein>
    <submittedName>
        <fullName evidence="2">Uncharacterized protein</fullName>
    </submittedName>
</protein>
<feature type="non-terminal residue" evidence="2">
    <location>
        <position position="197"/>
    </location>
</feature>
<feature type="region of interest" description="Disordered" evidence="1">
    <location>
        <begin position="174"/>
        <end position="197"/>
    </location>
</feature>
<reference evidence="2 3" key="1">
    <citation type="journal article" date="2018" name="Mol. Biol. Evol.">
        <title>Broad Genomic Sampling Reveals a Smut Pathogenic Ancestry of the Fungal Clade Ustilaginomycotina.</title>
        <authorList>
            <person name="Kijpornyongpan T."/>
            <person name="Mondo S.J."/>
            <person name="Barry K."/>
            <person name="Sandor L."/>
            <person name="Lee J."/>
            <person name="Lipzen A."/>
            <person name="Pangilinan J."/>
            <person name="LaButti K."/>
            <person name="Hainaut M."/>
            <person name="Henrissat B."/>
            <person name="Grigoriev I.V."/>
            <person name="Spatafora J.W."/>
            <person name="Aime M.C."/>
        </authorList>
    </citation>
    <scope>NUCLEOTIDE SEQUENCE [LARGE SCALE GENOMIC DNA]</scope>
    <source>
        <strain evidence="2 3">MCA 4718</strain>
    </source>
</reference>
<sequence>MSSSRGLTDCLGLLDTLQRDRSRIGGEERDEGKAGEEDIQSGVSVGKGFQVVGRAWRRGLDKILVSGTYLTYLHHRLSSPHLFDFPPPTTSLRPLPRPRLLGPFAAPRLALRGSALKLSPSLQPEITPNRALIPTSDCSATRSVDHFRSHCSDLFVKPLSAASTPQISLANPSAAQDGLAASLTGGQASRGCEPRRR</sequence>
<evidence type="ECO:0000313" key="3">
    <source>
        <dbReference type="Proteomes" id="UP000245942"/>
    </source>
</evidence>
<proteinExistence type="predicted"/>
<evidence type="ECO:0000313" key="2">
    <source>
        <dbReference type="EMBL" id="PWN20342.1"/>
    </source>
</evidence>
<gene>
    <name evidence="2" type="ORF">BCV69DRAFT_283215</name>
</gene>
<dbReference type="EMBL" id="KZ819328">
    <property type="protein sequence ID" value="PWN20342.1"/>
    <property type="molecule type" value="Genomic_DNA"/>
</dbReference>
<dbReference type="RefSeq" id="XP_025347502.1">
    <property type="nucleotide sequence ID" value="XM_025492626.1"/>
</dbReference>
<name>A0A316U514_9BASI</name>
<dbReference type="Proteomes" id="UP000245942">
    <property type="component" value="Unassembled WGS sequence"/>
</dbReference>
<evidence type="ECO:0000256" key="1">
    <source>
        <dbReference type="SAM" id="MobiDB-lite"/>
    </source>
</evidence>
<dbReference type="AlphaFoldDB" id="A0A316U514"/>
<dbReference type="GeneID" id="37014360"/>
<keyword evidence="3" id="KW-1185">Reference proteome</keyword>
<accession>A0A316U514</accession>